<gene>
    <name evidence="1" type="ORF">NQ176_g653</name>
</gene>
<dbReference type="EMBL" id="JANJQO010000027">
    <property type="protein sequence ID" value="KAJ2983494.1"/>
    <property type="molecule type" value="Genomic_DNA"/>
</dbReference>
<accession>A0ACC1NX89</accession>
<sequence length="451" mass="50138">MPQYAASDLRATKCLGIAIDHRIRHLFQQVPPVNSGNLGDHISIIKQNGKALRCPTDEVEVTGDFAGPRTIGGIAVVLKQPRNKHAFEDGPVAVIEDCEALRGLSETFTAVSCGTVNMLEDVTVIDLLPYLTPQDIERIVEEDDYQLLRQQFQVSVDAVCCKRPDVLLCAGRAGAPQKRSYFQWNRCKGEAAKLEAIGVGRTFNGPTTQLRNAAGSSVDIERVNGLHPSFVLNHCPYYSSFRQLLILAVCQACRVYSDDWTEFPWMDDLRRHCFDLVHKLREEADDGPWNYPPDLIYFDIIKEVARTIVDIALTDDDPYNGLLRSSLSTLLNDASLALQGVRRETDDMDALVRVAQATYSLVTMESQPDGWFGNKRIKSAILNGLEEIGHCVSISVKWGCNIDLARAAAIFLSMAQTLELVLFELMPDNPPPLHKDSSIDKLQNAIQKLGL</sequence>
<keyword evidence="2" id="KW-1185">Reference proteome</keyword>
<organism evidence="1 2">
    <name type="scientific">Zarea fungicola</name>
    <dbReference type="NCBI Taxonomy" id="93591"/>
    <lineage>
        <taxon>Eukaryota</taxon>
        <taxon>Fungi</taxon>
        <taxon>Dikarya</taxon>
        <taxon>Ascomycota</taxon>
        <taxon>Pezizomycotina</taxon>
        <taxon>Sordariomycetes</taxon>
        <taxon>Hypocreomycetidae</taxon>
        <taxon>Hypocreales</taxon>
        <taxon>Cordycipitaceae</taxon>
        <taxon>Zarea</taxon>
    </lineage>
</organism>
<evidence type="ECO:0000313" key="2">
    <source>
        <dbReference type="Proteomes" id="UP001143910"/>
    </source>
</evidence>
<reference evidence="1" key="1">
    <citation type="submission" date="2022-08" db="EMBL/GenBank/DDBJ databases">
        <title>Genome Sequence of Lecanicillium fungicola.</title>
        <authorList>
            <person name="Buettner E."/>
        </authorList>
    </citation>
    <scope>NUCLEOTIDE SEQUENCE</scope>
    <source>
        <strain evidence="1">Babe33</strain>
    </source>
</reference>
<name>A0ACC1NX89_9HYPO</name>
<dbReference type="Proteomes" id="UP001143910">
    <property type="component" value="Unassembled WGS sequence"/>
</dbReference>
<comment type="caution">
    <text evidence="1">The sequence shown here is derived from an EMBL/GenBank/DDBJ whole genome shotgun (WGS) entry which is preliminary data.</text>
</comment>
<evidence type="ECO:0000313" key="1">
    <source>
        <dbReference type="EMBL" id="KAJ2983494.1"/>
    </source>
</evidence>
<protein>
    <submittedName>
        <fullName evidence="1">Uncharacterized protein</fullName>
    </submittedName>
</protein>
<proteinExistence type="predicted"/>